<name>A0A1H0UN85_9BACI</name>
<dbReference type="Gene3D" id="3.40.50.620">
    <property type="entry name" value="HUPs"/>
    <property type="match status" value="1"/>
</dbReference>
<evidence type="ECO:0000313" key="4">
    <source>
        <dbReference type="Proteomes" id="UP000199159"/>
    </source>
</evidence>
<dbReference type="EMBL" id="FNJU01000005">
    <property type="protein sequence ID" value="SDP67611.1"/>
    <property type="molecule type" value="Genomic_DNA"/>
</dbReference>
<dbReference type="Proteomes" id="UP000199159">
    <property type="component" value="Unassembled WGS sequence"/>
</dbReference>
<dbReference type="PANTHER" id="PTHR30336:SF4">
    <property type="entry name" value="ENVELOPE BIOGENESIS FACTOR ELYC"/>
    <property type="match status" value="1"/>
</dbReference>
<dbReference type="GO" id="GO:0000270">
    <property type="term" value="P:peptidoglycan metabolic process"/>
    <property type="evidence" value="ECO:0007669"/>
    <property type="project" value="TreeGrafter"/>
</dbReference>
<keyword evidence="1" id="KW-0472">Membrane</keyword>
<dbReference type="InterPro" id="IPR014729">
    <property type="entry name" value="Rossmann-like_a/b/a_fold"/>
</dbReference>
<proteinExistence type="predicted"/>
<dbReference type="CDD" id="cd06259">
    <property type="entry name" value="YdcF-like"/>
    <property type="match status" value="1"/>
</dbReference>
<dbReference type="PANTHER" id="PTHR30336">
    <property type="entry name" value="INNER MEMBRANE PROTEIN, PROBABLE PERMEASE"/>
    <property type="match status" value="1"/>
</dbReference>
<evidence type="ECO:0000259" key="2">
    <source>
        <dbReference type="Pfam" id="PF02698"/>
    </source>
</evidence>
<evidence type="ECO:0000313" key="3">
    <source>
        <dbReference type="EMBL" id="SDP67611.1"/>
    </source>
</evidence>
<evidence type="ECO:0000256" key="1">
    <source>
        <dbReference type="SAM" id="Phobius"/>
    </source>
</evidence>
<dbReference type="GO" id="GO:0005886">
    <property type="term" value="C:plasma membrane"/>
    <property type="evidence" value="ECO:0007669"/>
    <property type="project" value="TreeGrafter"/>
</dbReference>
<reference evidence="4" key="1">
    <citation type="submission" date="2016-10" db="EMBL/GenBank/DDBJ databases">
        <authorList>
            <person name="Varghese N."/>
            <person name="Submissions S."/>
        </authorList>
    </citation>
    <scope>NUCLEOTIDE SEQUENCE [LARGE SCALE GENOMIC DNA]</scope>
    <source>
        <strain evidence="4">IBRC-M10078</strain>
    </source>
</reference>
<keyword evidence="1" id="KW-0812">Transmembrane</keyword>
<dbReference type="InterPro" id="IPR051599">
    <property type="entry name" value="Cell_Envelope_Assoc"/>
</dbReference>
<keyword evidence="4" id="KW-1185">Reference proteome</keyword>
<dbReference type="GO" id="GO:0043164">
    <property type="term" value="P:Gram-negative-bacterium-type cell wall biogenesis"/>
    <property type="evidence" value="ECO:0007669"/>
    <property type="project" value="TreeGrafter"/>
</dbReference>
<feature type="transmembrane region" description="Helical" evidence="1">
    <location>
        <begin position="12"/>
        <end position="31"/>
    </location>
</feature>
<keyword evidence="1" id="KW-1133">Transmembrane helix</keyword>
<accession>A0A1H0UN85</accession>
<organism evidence="3 4">
    <name type="scientific">Litchfieldia salsa</name>
    <dbReference type="NCBI Taxonomy" id="930152"/>
    <lineage>
        <taxon>Bacteria</taxon>
        <taxon>Bacillati</taxon>
        <taxon>Bacillota</taxon>
        <taxon>Bacilli</taxon>
        <taxon>Bacillales</taxon>
        <taxon>Bacillaceae</taxon>
        <taxon>Litchfieldia</taxon>
    </lineage>
</organism>
<sequence length="199" mass="22414">MLQRIKRNKKWFISIMIILVSGFSYIGYLQLNMFSSSNKEIPENADYLIILGARVKGTTPSLSLQYRIDAAAEYLNENENTIAIASGGQGPGEDISEAEAIKKELMNQGISESRIFIENQSTSTDENIMFSKKFISNEMKVGLLVTNDYHVFRGTSIAKDYDLSIVGIPAKTPAISIPRSYIREYLALTKYYILKYTPL</sequence>
<dbReference type="AlphaFoldDB" id="A0A1H0UN85"/>
<feature type="domain" description="DUF218" evidence="2">
    <location>
        <begin position="46"/>
        <end position="187"/>
    </location>
</feature>
<protein>
    <submittedName>
        <fullName evidence="3">Uncharacterized SAM-binding protein YcdF, DUF218 family</fullName>
    </submittedName>
</protein>
<gene>
    <name evidence="3" type="ORF">SAMN05216565_10547</name>
</gene>
<dbReference type="Pfam" id="PF02698">
    <property type="entry name" value="DUF218"/>
    <property type="match status" value="1"/>
</dbReference>
<dbReference type="InterPro" id="IPR003848">
    <property type="entry name" value="DUF218"/>
</dbReference>
<dbReference type="STRING" id="930152.SAMN05216565_10547"/>